<dbReference type="Pfam" id="PF13385">
    <property type="entry name" value="Laminin_G_3"/>
    <property type="match status" value="1"/>
</dbReference>
<sequence>MNAIKIPLVALLLSLAAPALHASVIAIYSFDAQNGNDASGNNNHATGSVTYSTSTPFGDGYAYSVNNNKLTAPHTTSSGSTTGFSDISNNLSVSFWINTGTTGNADWFRIARKGAGGTTSNHWIINRNAGTADTNIRIDSGETNPTGYNQNLAQNAQNVLTNDWRLVTYTLSYSTGTTGTWTEYLDGASVATGSFIFGNGLANTNALEIGVSGGNWIGLMDDLGIWSNALTAGEARSIYTLATNSLFNYDLELVTQLHTLHTTTTGTLDLNGYTWSYTDSLSGSGFNPGDLYFDSISSQWILQMTATTGLSAVPEPTRAVLLTLALGSLFLRRRRQRH</sequence>
<dbReference type="InterPro" id="IPR013424">
    <property type="entry name" value="Ice-binding_C"/>
</dbReference>
<dbReference type="NCBIfam" id="TIGR02595">
    <property type="entry name" value="PEP_CTERM"/>
    <property type="match status" value="1"/>
</dbReference>
<dbReference type="Proteomes" id="UP000306196">
    <property type="component" value="Unassembled WGS sequence"/>
</dbReference>
<proteinExistence type="predicted"/>
<protein>
    <submittedName>
        <fullName evidence="2">PEP-CTERM sorting domain-containing protein</fullName>
    </submittedName>
</protein>
<dbReference type="InterPro" id="IPR013320">
    <property type="entry name" value="ConA-like_dom_sf"/>
</dbReference>
<dbReference type="SUPFAM" id="SSF49899">
    <property type="entry name" value="Concanavalin A-like lectins/glucanases"/>
    <property type="match status" value="1"/>
</dbReference>
<dbReference type="Gene3D" id="2.60.120.200">
    <property type="match status" value="1"/>
</dbReference>
<evidence type="ECO:0000256" key="1">
    <source>
        <dbReference type="SAM" id="SignalP"/>
    </source>
</evidence>
<organism evidence="2 3">
    <name type="scientific">Phragmitibacter flavus</name>
    <dbReference type="NCBI Taxonomy" id="2576071"/>
    <lineage>
        <taxon>Bacteria</taxon>
        <taxon>Pseudomonadati</taxon>
        <taxon>Verrucomicrobiota</taxon>
        <taxon>Verrucomicrobiia</taxon>
        <taxon>Verrucomicrobiales</taxon>
        <taxon>Verrucomicrobiaceae</taxon>
        <taxon>Phragmitibacter</taxon>
    </lineage>
</organism>
<name>A0A5R8KJK3_9BACT</name>
<accession>A0A5R8KJK3</accession>
<feature type="signal peptide" evidence="1">
    <location>
        <begin position="1"/>
        <end position="22"/>
    </location>
</feature>
<keyword evidence="3" id="KW-1185">Reference proteome</keyword>
<comment type="caution">
    <text evidence="2">The sequence shown here is derived from an EMBL/GenBank/DDBJ whole genome shotgun (WGS) entry which is preliminary data.</text>
</comment>
<evidence type="ECO:0000313" key="3">
    <source>
        <dbReference type="Proteomes" id="UP000306196"/>
    </source>
</evidence>
<feature type="chain" id="PRO_5024282656" evidence="1">
    <location>
        <begin position="23"/>
        <end position="338"/>
    </location>
</feature>
<evidence type="ECO:0000313" key="2">
    <source>
        <dbReference type="EMBL" id="TLD72494.1"/>
    </source>
</evidence>
<dbReference type="EMBL" id="VAUV01000002">
    <property type="protein sequence ID" value="TLD72494.1"/>
    <property type="molecule type" value="Genomic_DNA"/>
</dbReference>
<reference evidence="2 3" key="1">
    <citation type="submission" date="2019-05" db="EMBL/GenBank/DDBJ databases">
        <title>Verrucobacter flavum gen. nov., sp. nov. a new member of the family Verrucomicrobiaceae.</title>
        <authorList>
            <person name="Szuroczki S."/>
            <person name="Abbaszade G."/>
            <person name="Szabo A."/>
            <person name="Felfoldi T."/>
            <person name="Schumann P."/>
            <person name="Boka K."/>
            <person name="Keki Z."/>
            <person name="Toumi M."/>
            <person name="Toth E."/>
        </authorList>
    </citation>
    <scope>NUCLEOTIDE SEQUENCE [LARGE SCALE GENOMIC DNA]</scope>
    <source>
        <strain evidence="2 3">MG-N-17</strain>
    </source>
</reference>
<gene>
    <name evidence="2" type="ORF">FEM03_03360</name>
</gene>
<dbReference type="AlphaFoldDB" id="A0A5R8KJK3"/>
<dbReference type="RefSeq" id="WP_138084849.1">
    <property type="nucleotide sequence ID" value="NZ_VAUV01000002.1"/>
</dbReference>
<keyword evidence="1" id="KW-0732">Signal</keyword>